<keyword evidence="1" id="KW-0732">Signal</keyword>
<accession>A0A8S1Y5B4</accession>
<comment type="caution">
    <text evidence="2">The sequence shown here is derived from an EMBL/GenBank/DDBJ whole genome shotgun (WGS) entry which is preliminary data.</text>
</comment>
<keyword evidence="3" id="KW-1185">Reference proteome</keyword>
<feature type="chain" id="PRO_5035886354" description="Transmembrane protein" evidence="1">
    <location>
        <begin position="19"/>
        <end position="343"/>
    </location>
</feature>
<organism evidence="2 3">
    <name type="scientific">Paramecium pentaurelia</name>
    <dbReference type="NCBI Taxonomy" id="43138"/>
    <lineage>
        <taxon>Eukaryota</taxon>
        <taxon>Sar</taxon>
        <taxon>Alveolata</taxon>
        <taxon>Ciliophora</taxon>
        <taxon>Intramacronucleata</taxon>
        <taxon>Oligohymenophorea</taxon>
        <taxon>Peniculida</taxon>
        <taxon>Parameciidae</taxon>
        <taxon>Paramecium</taxon>
    </lineage>
</organism>
<evidence type="ECO:0008006" key="4">
    <source>
        <dbReference type="Google" id="ProtNLM"/>
    </source>
</evidence>
<proteinExistence type="predicted"/>
<protein>
    <recommendedName>
        <fullName evidence="4">Transmembrane protein</fullName>
    </recommendedName>
</protein>
<dbReference type="EMBL" id="CAJJDO010000153">
    <property type="protein sequence ID" value="CAD8209195.1"/>
    <property type="molecule type" value="Genomic_DNA"/>
</dbReference>
<sequence length="343" mass="39911">MNKMLIFIPLLIFQNVYAEQTNYEKCALIIKSIFAGLSLTYQTNQINYMENLDCNGFLDDISKSVEYSNGHSFEQLKIGWDELGNALGKIQESIIKNMNQNALDNNSQLLWIISFVNNMKLKLKNQIVCELDEQAEKIIELIFDLNIFSDQLKNFNEEQYQTYGYSIGQMLLKIQEKIVNFSSISQGMEIALKVFSGFQYGIQDQSLINKDQLKKCLEGADQLVIYYDDFSYQIESFMHIIYPFCVHKQIYLALNHYINGLDKCSDSITNASKLSQRLKQLIKVLENKKLLNRIDQSQLIESAQYATICWHMGYWFGFGEELGIYLASLEIKQQSNQIYQRKF</sequence>
<reference evidence="2" key="1">
    <citation type="submission" date="2021-01" db="EMBL/GenBank/DDBJ databases">
        <authorList>
            <consortium name="Genoscope - CEA"/>
            <person name="William W."/>
        </authorList>
    </citation>
    <scope>NUCLEOTIDE SEQUENCE</scope>
</reference>
<feature type="signal peptide" evidence="1">
    <location>
        <begin position="1"/>
        <end position="18"/>
    </location>
</feature>
<dbReference type="Proteomes" id="UP000689195">
    <property type="component" value="Unassembled WGS sequence"/>
</dbReference>
<dbReference type="OrthoDB" id="299804at2759"/>
<dbReference type="AlphaFoldDB" id="A0A8S1Y5B4"/>
<gene>
    <name evidence="2" type="ORF">PPENT_87.1.T1530113</name>
</gene>
<evidence type="ECO:0000256" key="1">
    <source>
        <dbReference type="SAM" id="SignalP"/>
    </source>
</evidence>
<evidence type="ECO:0000313" key="3">
    <source>
        <dbReference type="Proteomes" id="UP000689195"/>
    </source>
</evidence>
<name>A0A8S1Y5B4_9CILI</name>
<evidence type="ECO:0000313" key="2">
    <source>
        <dbReference type="EMBL" id="CAD8209195.1"/>
    </source>
</evidence>